<accession>A0A0A0KA25</accession>
<dbReference type="InterPro" id="IPR036242">
    <property type="entry name" value="Agglutinin_dom_sf"/>
</dbReference>
<feature type="domain" description="Agglutinin" evidence="1">
    <location>
        <begin position="49"/>
        <end position="203"/>
    </location>
</feature>
<reference evidence="2 3" key="4">
    <citation type="journal article" date="2011" name="BMC Genomics">
        <title>RNA-Seq improves annotation of protein-coding genes in the cucumber genome.</title>
        <authorList>
            <person name="Li Z."/>
            <person name="Zhang Z."/>
            <person name="Yan P."/>
            <person name="Huang S."/>
            <person name="Fei Z."/>
            <person name="Lin K."/>
        </authorList>
    </citation>
    <scope>NUCLEOTIDE SEQUENCE [LARGE SCALE GENOMIC DNA]</scope>
    <source>
        <strain evidence="3">cv. 9930</strain>
    </source>
</reference>
<reference evidence="2 3" key="3">
    <citation type="journal article" date="2010" name="BMC Genomics">
        <title>Transcriptome sequencing and comparative analysis of cucumber flowers with different sex types.</title>
        <authorList>
            <person name="Guo S."/>
            <person name="Zheng Y."/>
            <person name="Joung J.G."/>
            <person name="Liu S."/>
            <person name="Zhang Z."/>
            <person name="Crasta O.R."/>
            <person name="Sobral B.W."/>
            <person name="Xu Y."/>
            <person name="Huang S."/>
            <person name="Fei Z."/>
        </authorList>
    </citation>
    <scope>NUCLEOTIDE SEQUENCE [LARGE SCALE GENOMIC DNA]</scope>
    <source>
        <strain evidence="3">cv. 9930</strain>
    </source>
</reference>
<reference evidence="2 3" key="1">
    <citation type="journal article" date="2009" name="Nat. Genet.">
        <title>The genome of the cucumber, Cucumis sativus L.</title>
        <authorList>
            <person name="Huang S."/>
            <person name="Li R."/>
            <person name="Zhang Z."/>
            <person name="Li L."/>
            <person name="Gu X."/>
            <person name="Fan W."/>
            <person name="Lucas W.J."/>
            <person name="Wang X."/>
            <person name="Xie B."/>
            <person name="Ni P."/>
            <person name="Ren Y."/>
            <person name="Zhu H."/>
            <person name="Li J."/>
            <person name="Lin K."/>
            <person name="Jin W."/>
            <person name="Fei Z."/>
            <person name="Li G."/>
            <person name="Staub J."/>
            <person name="Kilian A."/>
            <person name="van der Vossen E.A."/>
            <person name="Wu Y."/>
            <person name="Guo J."/>
            <person name="He J."/>
            <person name="Jia Z."/>
            <person name="Ren Y."/>
            <person name="Tian G."/>
            <person name="Lu Y."/>
            <person name="Ruan J."/>
            <person name="Qian W."/>
            <person name="Wang M."/>
            <person name="Huang Q."/>
            <person name="Li B."/>
            <person name="Xuan Z."/>
            <person name="Cao J."/>
            <person name="Asan"/>
            <person name="Wu Z."/>
            <person name="Zhang J."/>
            <person name="Cai Q."/>
            <person name="Bai Y."/>
            <person name="Zhao B."/>
            <person name="Han Y."/>
            <person name="Li Y."/>
            <person name="Li X."/>
            <person name="Wang S."/>
            <person name="Shi Q."/>
            <person name="Liu S."/>
            <person name="Cho W.K."/>
            <person name="Kim J.Y."/>
            <person name="Xu Y."/>
            <person name="Heller-Uszynska K."/>
            <person name="Miao H."/>
            <person name="Cheng Z."/>
            <person name="Zhang S."/>
            <person name="Wu J."/>
            <person name="Yang Y."/>
            <person name="Kang H."/>
            <person name="Li M."/>
            <person name="Liang H."/>
            <person name="Ren X."/>
            <person name="Shi Z."/>
            <person name="Wen M."/>
            <person name="Jian M."/>
            <person name="Yang H."/>
            <person name="Zhang G."/>
            <person name="Yang Z."/>
            <person name="Chen R."/>
            <person name="Liu S."/>
            <person name="Li J."/>
            <person name="Ma L."/>
            <person name="Liu H."/>
            <person name="Zhou Y."/>
            <person name="Zhao J."/>
            <person name="Fang X."/>
            <person name="Li G."/>
            <person name="Fang L."/>
            <person name="Li Y."/>
            <person name="Liu D."/>
            <person name="Zheng H."/>
            <person name="Zhang Y."/>
            <person name="Qin N."/>
            <person name="Li Z."/>
            <person name="Yang G."/>
            <person name="Yang S."/>
            <person name="Bolund L."/>
            <person name="Kristiansen K."/>
            <person name="Zheng H."/>
            <person name="Li S."/>
            <person name="Zhang X."/>
            <person name="Yang H."/>
            <person name="Wang J."/>
            <person name="Sun R."/>
            <person name="Zhang B."/>
            <person name="Jiang S."/>
            <person name="Wang J."/>
            <person name="Du Y."/>
            <person name="Li S."/>
        </authorList>
    </citation>
    <scope>NUCLEOTIDE SEQUENCE [LARGE SCALE GENOMIC DNA]</scope>
    <source>
        <strain evidence="3">cv. 9930</strain>
    </source>
</reference>
<evidence type="ECO:0000313" key="3">
    <source>
        <dbReference type="Proteomes" id="UP000029981"/>
    </source>
</evidence>
<dbReference type="Gene3D" id="2.170.15.10">
    <property type="entry name" value="Proaerolysin, chain A, domain 3"/>
    <property type="match status" value="1"/>
</dbReference>
<proteinExistence type="predicted"/>
<dbReference type="SUPFAM" id="SSF50382">
    <property type="entry name" value="Agglutinin"/>
    <property type="match status" value="2"/>
</dbReference>
<dbReference type="eggNOG" id="ENOG502QU8X">
    <property type="taxonomic scope" value="Eukaryota"/>
</dbReference>
<dbReference type="KEGG" id="csv:101212469"/>
<dbReference type="Gramene" id="KGN46333">
    <property type="protein sequence ID" value="KGN46333"/>
    <property type="gene ID" value="Csa_6G086140"/>
</dbReference>
<evidence type="ECO:0000313" key="2">
    <source>
        <dbReference type="EMBL" id="KGN46333.1"/>
    </source>
</evidence>
<sequence>MNLSRGRRKAGTDNLEGADEAEKKLMKSDYKDGLMLNQGQVIEDEKLKKVIPKNLFLKSIRNGKYLRYISKGENADGLLQYSSKNMVGPYSKFVLHGSKTKPGFFHIRCCYNNKFWVRLSEDSNYIAAKANEEEDDTSKWSCTLFEPIIFAPDRTELYYIRHVQLNTFLFMAEGDPSPYNDCLVAREEDMRTTDKDLVLSVVTDWDSIFVLPKYIAFKSNNDRYLEPYRKYLKFSASSVEDPVIVFEIIPMQDGYVRIKHVSSGKYWILDPNWICCESIDINRDDPNTLFLPVKVDNNIRSVEDVEYRVKDARVYGKKIHSVSKGVAINNTKVDDKVSMKFSYERVVERTWSSSMSSTFGIATRFNAMIPGVGRMKFELSMEASSASARQETEKEKSMVETEETITIPAMSKVKFSAVVTHAYCDVPFSYTRRDTLKDGRQVTHRFEDGLFTGVTTYDYKFETEKVESYSD</sequence>
<dbReference type="OrthoDB" id="4948898at2759"/>
<dbReference type="Gene3D" id="2.80.10.50">
    <property type="match status" value="1"/>
</dbReference>
<evidence type="ECO:0000259" key="1">
    <source>
        <dbReference type="SMART" id="SM00791"/>
    </source>
</evidence>
<dbReference type="EMBL" id="CM002927">
    <property type="protein sequence ID" value="KGN46333.1"/>
    <property type="molecule type" value="Genomic_DNA"/>
</dbReference>
<dbReference type="AlphaFoldDB" id="A0A0A0KA25"/>
<dbReference type="Pfam" id="PF07468">
    <property type="entry name" value="Agglutinin"/>
    <property type="match status" value="2"/>
</dbReference>
<reference evidence="2 3" key="2">
    <citation type="journal article" date="2009" name="PLoS ONE">
        <title>An integrated genetic and cytogenetic map of the cucumber genome.</title>
        <authorList>
            <person name="Ren Y."/>
            <person name="Zhang Z."/>
            <person name="Liu J."/>
            <person name="Staub J.E."/>
            <person name="Han Y."/>
            <person name="Cheng Z."/>
            <person name="Li X."/>
            <person name="Lu J."/>
            <person name="Miao H."/>
            <person name="Kang H."/>
            <person name="Xie B."/>
            <person name="Gu X."/>
            <person name="Wang X."/>
            <person name="Du Y."/>
            <person name="Jin W."/>
            <person name="Huang S."/>
        </authorList>
    </citation>
    <scope>NUCLEOTIDE SEQUENCE [LARGE SCALE GENOMIC DNA]</scope>
    <source>
        <strain evidence="3">cv. 9930</strain>
    </source>
</reference>
<feature type="domain" description="Agglutinin" evidence="1">
    <location>
        <begin position="209"/>
        <end position="335"/>
    </location>
</feature>
<dbReference type="PANTHER" id="PTHR39244:SF5">
    <property type="entry name" value="NATTERIN-3-LIKE"/>
    <property type="match status" value="1"/>
</dbReference>
<dbReference type="PANTHER" id="PTHR39244">
    <property type="entry name" value="NATTERIN-4"/>
    <property type="match status" value="1"/>
</dbReference>
<keyword evidence="3" id="KW-1185">Reference proteome</keyword>
<gene>
    <name evidence="2" type="ORF">Csa_6G086140</name>
</gene>
<dbReference type="CDD" id="cd20216">
    <property type="entry name" value="PFM_HFR-2-like"/>
    <property type="match status" value="1"/>
</dbReference>
<dbReference type="SUPFAM" id="SSF56973">
    <property type="entry name" value="Aerolisin/ETX pore-forming domain"/>
    <property type="match status" value="1"/>
</dbReference>
<dbReference type="InterPro" id="IPR053237">
    <property type="entry name" value="Natterin_C"/>
</dbReference>
<dbReference type="SMART" id="SM00791">
    <property type="entry name" value="Agglutinin"/>
    <property type="match status" value="2"/>
</dbReference>
<organism evidence="2 3">
    <name type="scientific">Cucumis sativus</name>
    <name type="common">Cucumber</name>
    <dbReference type="NCBI Taxonomy" id="3659"/>
    <lineage>
        <taxon>Eukaryota</taxon>
        <taxon>Viridiplantae</taxon>
        <taxon>Streptophyta</taxon>
        <taxon>Embryophyta</taxon>
        <taxon>Tracheophyta</taxon>
        <taxon>Spermatophyta</taxon>
        <taxon>Magnoliopsida</taxon>
        <taxon>eudicotyledons</taxon>
        <taxon>Gunneridae</taxon>
        <taxon>Pentapetalae</taxon>
        <taxon>rosids</taxon>
        <taxon>fabids</taxon>
        <taxon>Cucurbitales</taxon>
        <taxon>Cucurbitaceae</taxon>
        <taxon>Benincaseae</taxon>
        <taxon>Cucumis</taxon>
    </lineage>
</organism>
<dbReference type="OMA" id="WRLSPGW"/>
<dbReference type="InterPro" id="IPR008998">
    <property type="entry name" value="Agglutinin"/>
</dbReference>
<name>A0A0A0KA25_CUCSA</name>
<protein>
    <recommendedName>
        <fullName evidence="1">Agglutinin domain-containing protein</fullName>
    </recommendedName>
</protein>
<dbReference type="Proteomes" id="UP000029981">
    <property type="component" value="Chromosome 6"/>
</dbReference>